<accession>A0ABQ0CVV3</accession>
<dbReference type="PROSITE" id="PS50234">
    <property type="entry name" value="VWFA"/>
    <property type="match status" value="1"/>
</dbReference>
<dbReference type="PANTHER" id="PTHR34706">
    <property type="entry name" value="SLR1338 PROTEIN"/>
    <property type="match status" value="1"/>
</dbReference>
<dbReference type="EMBL" id="BAAFGZ010000280">
    <property type="protein sequence ID" value="GAB0137437.1"/>
    <property type="molecule type" value="Genomic_DNA"/>
</dbReference>
<evidence type="ECO:0000256" key="1">
    <source>
        <dbReference type="SAM" id="MobiDB-lite"/>
    </source>
</evidence>
<dbReference type="InterPro" id="IPR002035">
    <property type="entry name" value="VWF_A"/>
</dbReference>
<evidence type="ECO:0000259" key="2">
    <source>
        <dbReference type="PROSITE" id="PS50234"/>
    </source>
</evidence>
<dbReference type="Pfam" id="PF00092">
    <property type="entry name" value="VWA"/>
    <property type="match status" value="1"/>
</dbReference>
<gene>
    <name evidence="3" type="primary">g5701</name>
    <name evidence="3" type="ORF">EsDP_00005701</name>
</gene>
<comment type="caution">
    <text evidence="3">The sequence shown here is derived from an EMBL/GenBank/DDBJ whole genome shotgun (WGS) entry which is preliminary data.</text>
</comment>
<feature type="domain" description="VWFA" evidence="2">
    <location>
        <begin position="88"/>
        <end position="292"/>
    </location>
</feature>
<name>A0ABQ0CVV3_9HYPO</name>
<dbReference type="Proteomes" id="UP001562357">
    <property type="component" value="Unassembled WGS sequence"/>
</dbReference>
<dbReference type="PANTHER" id="PTHR34706:SF1">
    <property type="entry name" value="VWFA DOMAIN-CONTAINING PROTEIN"/>
    <property type="match status" value="1"/>
</dbReference>
<reference evidence="4" key="1">
    <citation type="submission" date="2024-06" db="EMBL/GenBank/DDBJ databases">
        <title>Draft Genome Sequences of Epichloe bromicola Strains Isolated from Elymus ciliaris.</title>
        <authorList>
            <consortium name="Epichloe bromicola genome sequencing consortium"/>
            <person name="Miura A."/>
            <person name="Imano S."/>
            <person name="Ashida A."/>
            <person name="Sato I."/>
            <person name="Chiba S."/>
            <person name="Tanaka A."/>
            <person name="Camagna M."/>
            <person name="Takemoto D."/>
        </authorList>
    </citation>
    <scope>NUCLEOTIDE SEQUENCE [LARGE SCALE GENOMIC DNA]</scope>
    <source>
        <strain evidence="4">DP</strain>
    </source>
</reference>
<evidence type="ECO:0000313" key="4">
    <source>
        <dbReference type="Proteomes" id="UP001562357"/>
    </source>
</evidence>
<keyword evidence="4" id="KW-1185">Reference proteome</keyword>
<proteinExistence type="predicted"/>
<dbReference type="SMART" id="SM00327">
    <property type="entry name" value="VWA"/>
    <property type="match status" value="1"/>
</dbReference>
<feature type="region of interest" description="Disordered" evidence="1">
    <location>
        <begin position="1"/>
        <end position="70"/>
    </location>
</feature>
<organism evidence="3 4">
    <name type="scientific">Epichloe bromicola</name>
    <dbReference type="NCBI Taxonomy" id="79588"/>
    <lineage>
        <taxon>Eukaryota</taxon>
        <taxon>Fungi</taxon>
        <taxon>Dikarya</taxon>
        <taxon>Ascomycota</taxon>
        <taxon>Pezizomycotina</taxon>
        <taxon>Sordariomycetes</taxon>
        <taxon>Hypocreomycetidae</taxon>
        <taxon>Hypocreales</taxon>
        <taxon>Clavicipitaceae</taxon>
        <taxon>Epichloe</taxon>
    </lineage>
</organism>
<protein>
    <recommendedName>
        <fullName evidence="2">VWFA domain-containing protein</fullName>
    </recommendedName>
</protein>
<evidence type="ECO:0000313" key="3">
    <source>
        <dbReference type="EMBL" id="GAB0137437.1"/>
    </source>
</evidence>
<sequence>MSPSASRETPYESPASSSSAAPAPSSKCGYGLEKISRKKSRAKRLTSTLAAGPGFKVPPPAYTSAPQPLTTSSASLDDDRYAFLTKFDTIFLVDDSSSMAGQRWEEARAALASITSICTERDKDGIDLYFLNHKSGARATADRAADGYYNVSDPQVVDKLFRTISPWGWTNTGERISSILTPYIEKLSRAKDFLSVKPINLIVITDGRPSDDPEADIVLHAKSLDRLNAPLYQVGIQFFQIGNDEEATEALRNLDDGLSSDGMRDMVDTTSFDARDQFGNKALTADGILKVVLGAVVRRLDRQATGGN</sequence>
<feature type="compositionally biased region" description="Low complexity" evidence="1">
    <location>
        <begin position="13"/>
        <end position="26"/>
    </location>
</feature>
<dbReference type="InterPro" id="IPR036465">
    <property type="entry name" value="vWFA_dom_sf"/>
</dbReference>
<dbReference type="Gene3D" id="3.40.50.410">
    <property type="entry name" value="von Willebrand factor, type A domain"/>
    <property type="match status" value="1"/>
</dbReference>
<dbReference type="SUPFAM" id="SSF53300">
    <property type="entry name" value="vWA-like"/>
    <property type="match status" value="1"/>
</dbReference>